<keyword evidence="8" id="KW-0812">Transmembrane</keyword>
<reference evidence="10 11" key="1">
    <citation type="submission" date="2018-08" db="EMBL/GenBank/DDBJ databases">
        <title>The multiple taxonomic identification of Sphingomonas gilva.</title>
        <authorList>
            <person name="Zhu D."/>
            <person name="Zheng S."/>
        </authorList>
    </citation>
    <scope>NUCLEOTIDE SEQUENCE [LARGE SCALE GENOMIC DNA]</scope>
    <source>
        <strain evidence="10 11">ZDH117</strain>
    </source>
</reference>
<dbReference type="AlphaFoldDB" id="A0A396RRD3"/>
<evidence type="ECO:0000256" key="2">
    <source>
        <dbReference type="ARBA" id="ARBA00012438"/>
    </source>
</evidence>
<evidence type="ECO:0000259" key="9">
    <source>
        <dbReference type="PROSITE" id="PS50109"/>
    </source>
</evidence>
<protein>
    <recommendedName>
        <fullName evidence="2">histidine kinase</fullName>
        <ecNumber evidence="2">2.7.13.3</ecNumber>
    </recommendedName>
</protein>
<dbReference type="RefSeq" id="WP_118862596.1">
    <property type="nucleotide sequence ID" value="NZ_QWLV01000001.1"/>
</dbReference>
<dbReference type="SUPFAM" id="SSF55785">
    <property type="entry name" value="PYP-like sensor domain (PAS domain)"/>
    <property type="match status" value="1"/>
</dbReference>
<dbReference type="SUPFAM" id="SSF55874">
    <property type="entry name" value="ATPase domain of HSP90 chaperone/DNA topoisomerase II/histidine kinase"/>
    <property type="match status" value="1"/>
</dbReference>
<dbReference type="Proteomes" id="UP000266693">
    <property type="component" value="Unassembled WGS sequence"/>
</dbReference>
<feature type="domain" description="Histidine kinase" evidence="9">
    <location>
        <begin position="229"/>
        <end position="442"/>
    </location>
</feature>
<dbReference type="InterPro" id="IPR005467">
    <property type="entry name" value="His_kinase_dom"/>
</dbReference>
<evidence type="ECO:0000256" key="1">
    <source>
        <dbReference type="ARBA" id="ARBA00000085"/>
    </source>
</evidence>
<dbReference type="InterPro" id="IPR003594">
    <property type="entry name" value="HATPase_dom"/>
</dbReference>
<dbReference type="SMART" id="SM00387">
    <property type="entry name" value="HATPase_c"/>
    <property type="match status" value="1"/>
</dbReference>
<dbReference type="PANTHER" id="PTHR43065">
    <property type="entry name" value="SENSOR HISTIDINE KINASE"/>
    <property type="match status" value="1"/>
</dbReference>
<evidence type="ECO:0000256" key="7">
    <source>
        <dbReference type="ARBA" id="ARBA00023012"/>
    </source>
</evidence>
<sequence>MGFDAAFARGLAWRVAALITAIVALTLSWRVSGLAATRIVAALAVVGATLALWVYVLRTNRVLARFVETLRVGDASARFDIGGGSGFAEVAEAFDTALARLRAERHAGTEELRFVQALLDDAPVALLVIDQTGAVEPHNKAARRLFGEATGARPEDYAAYGASFAARLERQGAAEETLLLNIGGRAQRAIVRTAQVSRLGASVRAVTVQPAQGAFDTVEMAAQTDLVRVLTHEILNSLTPVTSLAATAAGLLADPELGSDPRLDDARLAIGTLARRAEGLSHFIEGYRAISRVPEIKRQRFSAAAWADELAQLFKAEWPDLSLEVRVEPADLSLDADLDLMTQVLINLLRNAVDAATSFTPDPRIALNIIRGPDGESWIDVIDNGPGIPPRLRQEIFLPFFTTRAKGNGVGLNLARQVVVAHSGTIEVVDGTEGAVMRIIMP</sequence>
<dbReference type="InterPro" id="IPR036890">
    <property type="entry name" value="HATPase_C_sf"/>
</dbReference>
<dbReference type="PRINTS" id="PR00344">
    <property type="entry name" value="BCTRLSENSOR"/>
</dbReference>
<comment type="catalytic activity">
    <reaction evidence="1">
        <text>ATP + protein L-histidine = ADP + protein N-phospho-L-histidine.</text>
        <dbReference type="EC" id="2.7.13.3"/>
    </reaction>
</comment>
<dbReference type="Gene3D" id="3.30.565.10">
    <property type="entry name" value="Histidine kinase-like ATPase, C-terminal domain"/>
    <property type="match status" value="1"/>
</dbReference>
<accession>A0A396RRD3</accession>
<proteinExistence type="predicted"/>
<keyword evidence="11" id="KW-1185">Reference proteome</keyword>
<feature type="transmembrane region" description="Helical" evidence="8">
    <location>
        <begin position="12"/>
        <end position="29"/>
    </location>
</feature>
<gene>
    <name evidence="10" type="ORF">D1610_02920</name>
</gene>
<keyword evidence="8" id="KW-1133">Transmembrane helix</keyword>
<dbReference type="PANTHER" id="PTHR43065:SF46">
    <property type="entry name" value="C4-DICARBOXYLATE TRANSPORT SENSOR PROTEIN DCTB"/>
    <property type="match status" value="1"/>
</dbReference>
<keyword evidence="3" id="KW-0808">Transferase</keyword>
<dbReference type="InterPro" id="IPR035965">
    <property type="entry name" value="PAS-like_dom_sf"/>
</dbReference>
<keyword evidence="4" id="KW-0547">Nucleotide-binding</keyword>
<dbReference type="OrthoDB" id="1931120at2"/>
<dbReference type="InterPro" id="IPR004358">
    <property type="entry name" value="Sig_transdc_His_kin-like_C"/>
</dbReference>
<dbReference type="GO" id="GO:0000160">
    <property type="term" value="P:phosphorelay signal transduction system"/>
    <property type="evidence" value="ECO:0007669"/>
    <property type="project" value="UniProtKB-KW"/>
</dbReference>
<keyword evidence="5 10" id="KW-0418">Kinase</keyword>
<evidence type="ECO:0000256" key="8">
    <source>
        <dbReference type="SAM" id="Phobius"/>
    </source>
</evidence>
<dbReference type="EMBL" id="QWLV01000001">
    <property type="protein sequence ID" value="RHW19088.1"/>
    <property type="molecule type" value="Genomic_DNA"/>
</dbReference>
<dbReference type="Pfam" id="PF02518">
    <property type="entry name" value="HATPase_c"/>
    <property type="match status" value="1"/>
</dbReference>
<organism evidence="10 11">
    <name type="scientific">Sphingomonas gilva</name>
    <dbReference type="NCBI Taxonomy" id="2305907"/>
    <lineage>
        <taxon>Bacteria</taxon>
        <taxon>Pseudomonadati</taxon>
        <taxon>Pseudomonadota</taxon>
        <taxon>Alphaproteobacteria</taxon>
        <taxon>Sphingomonadales</taxon>
        <taxon>Sphingomonadaceae</taxon>
        <taxon>Sphingomonas</taxon>
    </lineage>
</organism>
<evidence type="ECO:0000256" key="6">
    <source>
        <dbReference type="ARBA" id="ARBA00022840"/>
    </source>
</evidence>
<dbReference type="EC" id="2.7.13.3" evidence="2"/>
<dbReference type="PROSITE" id="PS50109">
    <property type="entry name" value="HIS_KIN"/>
    <property type="match status" value="1"/>
</dbReference>
<keyword evidence="7" id="KW-0902">Two-component regulatory system</keyword>
<feature type="transmembrane region" description="Helical" evidence="8">
    <location>
        <begin position="35"/>
        <end position="56"/>
    </location>
</feature>
<name>A0A396RRD3_9SPHN</name>
<keyword evidence="6" id="KW-0067">ATP-binding</keyword>
<dbReference type="GO" id="GO:0005524">
    <property type="term" value="F:ATP binding"/>
    <property type="evidence" value="ECO:0007669"/>
    <property type="project" value="UniProtKB-KW"/>
</dbReference>
<dbReference type="GO" id="GO:0004673">
    <property type="term" value="F:protein histidine kinase activity"/>
    <property type="evidence" value="ECO:0007669"/>
    <property type="project" value="UniProtKB-EC"/>
</dbReference>
<evidence type="ECO:0000313" key="11">
    <source>
        <dbReference type="Proteomes" id="UP000266693"/>
    </source>
</evidence>
<evidence type="ECO:0000313" key="10">
    <source>
        <dbReference type="EMBL" id="RHW19088.1"/>
    </source>
</evidence>
<evidence type="ECO:0000256" key="3">
    <source>
        <dbReference type="ARBA" id="ARBA00022679"/>
    </source>
</evidence>
<evidence type="ECO:0000256" key="5">
    <source>
        <dbReference type="ARBA" id="ARBA00022777"/>
    </source>
</evidence>
<evidence type="ECO:0000256" key="4">
    <source>
        <dbReference type="ARBA" id="ARBA00022741"/>
    </source>
</evidence>
<comment type="caution">
    <text evidence="10">The sequence shown here is derived from an EMBL/GenBank/DDBJ whole genome shotgun (WGS) entry which is preliminary data.</text>
</comment>
<keyword evidence="8" id="KW-0472">Membrane</keyword>